<feature type="compositionally biased region" description="Basic and acidic residues" evidence="1">
    <location>
        <begin position="14"/>
        <end position="29"/>
    </location>
</feature>
<feature type="region of interest" description="Disordered" evidence="1">
    <location>
        <begin position="174"/>
        <end position="194"/>
    </location>
</feature>
<keyword evidence="4" id="KW-1185">Reference proteome</keyword>
<reference evidence="3 4" key="1">
    <citation type="journal article" date="2019" name="Int. J. Syst. Evol. Microbiol.">
        <title>The Global Catalogue of Microorganisms (GCM) 10K type strain sequencing project: providing services to taxonomists for standard genome sequencing and annotation.</title>
        <authorList>
            <consortium name="The Broad Institute Genomics Platform"/>
            <consortium name="The Broad Institute Genome Sequencing Center for Infectious Disease"/>
            <person name="Wu L."/>
            <person name="Ma J."/>
        </authorList>
    </citation>
    <scope>NUCLEOTIDE SEQUENCE [LARGE SCALE GENOMIC DNA]</scope>
    <source>
        <strain evidence="3 4">JCM 14559</strain>
    </source>
</reference>
<dbReference type="Proteomes" id="UP001500897">
    <property type="component" value="Unassembled WGS sequence"/>
</dbReference>
<evidence type="ECO:0000313" key="3">
    <source>
        <dbReference type="EMBL" id="GAA2098089.1"/>
    </source>
</evidence>
<dbReference type="InterPro" id="IPR021257">
    <property type="entry name" value="DUF2809"/>
</dbReference>
<sequence length="194" mass="20518">MRTTDRRPPRRQHPRPDGHRTPLEREVTSRRPGAPDAARRPSRGSGDTPGERRARAGWLAAAGAVLLLGLALPALVPDGAAALLGGALYTALLHTVLMAAAPRLGPWTAAGTALAASWAVELFQVTGLPADLGEHSRLGRLVLGTTFDPSDLLGYALGAAAVLAAHHALRRRACGRTRERDRHPAGRFDAPEVK</sequence>
<feature type="compositionally biased region" description="Basic and acidic residues" evidence="1">
    <location>
        <begin position="176"/>
        <end position="194"/>
    </location>
</feature>
<organism evidence="3 4">
    <name type="scientific">Kitasatospora saccharophila</name>
    <dbReference type="NCBI Taxonomy" id="407973"/>
    <lineage>
        <taxon>Bacteria</taxon>
        <taxon>Bacillati</taxon>
        <taxon>Actinomycetota</taxon>
        <taxon>Actinomycetes</taxon>
        <taxon>Kitasatosporales</taxon>
        <taxon>Streptomycetaceae</taxon>
        <taxon>Kitasatospora</taxon>
    </lineage>
</organism>
<feature type="transmembrane region" description="Helical" evidence="2">
    <location>
        <begin position="82"/>
        <end position="101"/>
    </location>
</feature>
<evidence type="ECO:0000256" key="1">
    <source>
        <dbReference type="SAM" id="MobiDB-lite"/>
    </source>
</evidence>
<accession>A0ABN2WTQ6</accession>
<gene>
    <name evidence="3" type="ORF">GCM10009759_28760</name>
</gene>
<evidence type="ECO:0000313" key="4">
    <source>
        <dbReference type="Proteomes" id="UP001500897"/>
    </source>
</evidence>
<feature type="transmembrane region" description="Helical" evidence="2">
    <location>
        <begin position="56"/>
        <end position="76"/>
    </location>
</feature>
<evidence type="ECO:0008006" key="5">
    <source>
        <dbReference type="Google" id="ProtNLM"/>
    </source>
</evidence>
<feature type="transmembrane region" description="Helical" evidence="2">
    <location>
        <begin position="113"/>
        <end position="132"/>
    </location>
</feature>
<keyword evidence="2" id="KW-1133">Transmembrane helix</keyword>
<keyword evidence="2" id="KW-0812">Transmembrane</keyword>
<keyword evidence="2" id="KW-0472">Membrane</keyword>
<dbReference type="Pfam" id="PF10990">
    <property type="entry name" value="DUF2809"/>
    <property type="match status" value="1"/>
</dbReference>
<protein>
    <recommendedName>
        <fullName evidence="5">DUF2809 domain-containing protein</fullName>
    </recommendedName>
</protein>
<feature type="transmembrane region" description="Helical" evidence="2">
    <location>
        <begin position="152"/>
        <end position="169"/>
    </location>
</feature>
<feature type="region of interest" description="Disordered" evidence="1">
    <location>
        <begin position="1"/>
        <end position="52"/>
    </location>
</feature>
<dbReference type="EMBL" id="BAAANS010000016">
    <property type="protein sequence ID" value="GAA2098089.1"/>
    <property type="molecule type" value="Genomic_DNA"/>
</dbReference>
<evidence type="ECO:0000256" key="2">
    <source>
        <dbReference type="SAM" id="Phobius"/>
    </source>
</evidence>
<proteinExistence type="predicted"/>
<comment type="caution">
    <text evidence="3">The sequence shown here is derived from an EMBL/GenBank/DDBJ whole genome shotgun (WGS) entry which is preliminary data.</text>
</comment>
<name>A0ABN2WTQ6_9ACTN</name>